<feature type="domain" description="LIM zinc-binding" evidence="6">
    <location>
        <begin position="89"/>
        <end position="148"/>
    </location>
</feature>
<dbReference type="PANTHER" id="PTHR24213:SF9">
    <property type="entry name" value="UNCOORDINATED 115A, ISOFORM B-RELATED"/>
    <property type="match status" value="1"/>
</dbReference>
<feature type="region of interest" description="Disordered" evidence="5">
    <location>
        <begin position="751"/>
        <end position="782"/>
    </location>
</feature>
<dbReference type="AlphaFoldDB" id="A0A0X3P488"/>
<feature type="non-terminal residue" evidence="7">
    <location>
        <position position="1"/>
    </location>
</feature>
<evidence type="ECO:0000259" key="6">
    <source>
        <dbReference type="PROSITE" id="PS50023"/>
    </source>
</evidence>
<feature type="compositionally biased region" description="Basic and acidic residues" evidence="5">
    <location>
        <begin position="456"/>
        <end position="465"/>
    </location>
</feature>
<proteinExistence type="predicted"/>
<dbReference type="CDD" id="cd09327">
    <property type="entry name" value="LIM1_abLIM"/>
    <property type="match status" value="1"/>
</dbReference>
<feature type="domain" description="LIM zinc-binding" evidence="6">
    <location>
        <begin position="29"/>
        <end position="88"/>
    </location>
</feature>
<feature type="compositionally biased region" description="Polar residues" evidence="5">
    <location>
        <begin position="206"/>
        <end position="238"/>
    </location>
</feature>
<dbReference type="SMART" id="SM00132">
    <property type="entry name" value="LIM"/>
    <property type="match status" value="2"/>
</dbReference>
<feature type="compositionally biased region" description="Basic and acidic residues" evidence="5">
    <location>
        <begin position="475"/>
        <end position="486"/>
    </location>
</feature>
<evidence type="ECO:0000256" key="2">
    <source>
        <dbReference type="ARBA" id="ARBA00022833"/>
    </source>
</evidence>
<dbReference type="PANTHER" id="PTHR24213">
    <property type="entry name" value="ACTIN-BINDING LIM PROTEIN"/>
    <property type="match status" value="1"/>
</dbReference>
<dbReference type="EMBL" id="GEEE01016975">
    <property type="protein sequence ID" value="JAP46250.1"/>
    <property type="molecule type" value="Transcribed_RNA"/>
</dbReference>
<keyword evidence="2 4" id="KW-0862">Zinc</keyword>
<dbReference type="InterPro" id="IPR001781">
    <property type="entry name" value="Znf_LIM"/>
</dbReference>
<dbReference type="PROSITE" id="PS50023">
    <property type="entry name" value="LIM_DOMAIN_2"/>
    <property type="match status" value="2"/>
</dbReference>
<gene>
    <name evidence="7" type="primary">IMPCT</name>
    <name evidence="7" type="ORF">TR117299</name>
</gene>
<feature type="region of interest" description="Disordered" evidence="5">
    <location>
        <begin position="196"/>
        <end position="312"/>
    </location>
</feature>
<evidence type="ECO:0000313" key="7">
    <source>
        <dbReference type="EMBL" id="JAP46250.1"/>
    </source>
</evidence>
<feature type="compositionally biased region" description="Basic and acidic residues" evidence="5">
    <location>
        <begin position="531"/>
        <end position="543"/>
    </location>
</feature>
<feature type="region of interest" description="Disordered" evidence="5">
    <location>
        <begin position="657"/>
        <end position="710"/>
    </location>
</feature>
<dbReference type="GO" id="GO:0030032">
    <property type="term" value="P:lamellipodium assembly"/>
    <property type="evidence" value="ECO:0007669"/>
    <property type="project" value="TreeGrafter"/>
</dbReference>
<keyword evidence="3 4" id="KW-0440">LIM domain</keyword>
<feature type="compositionally biased region" description="Polar residues" evidence="5">
    <location>
        <begin position="286"/>
        <end position="308"/>
    </location>
</feature>
<dbReference type="Pfam" id="PF00412">
    <property type="entry name" value="LIM"/>
    <property type="match status" value="2"/>
</dbReference>
<feature type="region of interest" description="Disordered" evidence="5">
    <location>
        <begin position="529"/>
        <end position="604"/>
    </location>
</feature>
<evidence type="ECO:0000256" key="1">
    <source>
        <dbReference type="ARBA" id="ARBA00022723"/>
    </source>
</evidence>
<dbReference type="Gene3D" id="2.10.110.10">
    <property type="entry name" value="Cysteine Rich Protein"/>
    <property type="match status" value="2"/>
</dbReference>
<feature type="compositionally biased region" description="Polar residues" evidence="5">
    <location>
        <begin position="685"/>
        <end position="700"/>
    </location>
</feature>
<reference evidence="7" key="1">
    <citation type="submission" date="2016-01" db="EMBL/GenBank/DDBJ databases">
        <title>Reference transcriptome for the parasite Schistocephalus solidus: insights into the molecular evolution of parasitism.</title>
        <authorList>
            <person name="Hebert F.O."/>
            <person name="Grambauer S."/>
            <person name="Barber I."/>
            <person name="Landry C.R."/>
            <person name="Aubin-Horth N."/>
        </authorList>
    </citation>
    <scope>NUCLEOTIDE SEQUENCE</scope>
</reference>
<dbReference type="InterPro" id="IPR051618">
    <property type="entry name" value="Actin-binding_LIM"/>
</dbReference>
<dbReference type="SUPFAM" id="SSF57716">
    <property type="entry name" value="Glucocorticoid receptor-like (DNA-binding domain)"/>
    <property type="match status" value="1"/>
</dbReference>
<dbReference type="EMBL" id="GEEE01017302">
    <property type="protein sequence ID" value="JAP45923.1"/>
    <property type="molecule type" value="Transcribed_RNA"/>
</dbReference>
<evidence type="ECO:0000256" key="4">
    <source>
        <dbReference type="PROSITE-ProRule" id="PRU00125"/>
    </source>
</evidence>
<feature type="compositionally biased region" description="Polar residues" evidence="5">
    <location>
        <begin position="556"/>
        <end position="566"/>
    </location>
</feature>
<name>A0A0X3P488_SCHSO</name>
<sequence length="782" mass="85226">LEYYPISYFLSSPPFYWGVAPRPLVMGKVYCEGCRKRCRGNVLRVIDKFFHKDCFRCSDCKCSLETGGFFIRNSKYYCQKDHEKFFVSKCKVCDQPLSDSVVSALSFSFHKNCFKCTSCAAPFQPGDQVTVWKEQFLCAACSSAWTLETQRPAPKHRLSFADQLVSPNPATDARSDGNLTGVSQAVVLSASSAVDSVDGAQRLPTEKTNGTAKTKTLKSSLRHSTTSPTLAASQSSKNAVPERSTTDASLDMDSVVTGQLLSPMPQQNGSATLPAEGLGDSKRSVTHNLSPRSRTFSPDLSKSSTQTGRHPLSEYGKFYNLSYMNITEHPSGRSTDQYRRSVTLTPSVSNSLHHFHIPEGQLRFTLPQNRFRRNGHSFNSSLRDALLGADELVIRKAPNAGHASRLNATDTMDHSPRFGDVRRGPTMCSSPQLAIGRANTSGLSPPAPPIINTPSAKEDAGRDTDTDTADPIVYRGDREASLEARRLASYPAGQPRDESTPSAIERYDWPAPASSAVVLAELMRERRQRRREQARLSGSRDDADSQEDLSIDASIESPSDQAQSSGIARAIQLEEKRRTVRSHHPLDPVSASRTPNASSEPPFKTRYATHSFACNSSTVRPGYTAGHLTAPSMTGSLPVGTGVSFLSTGARLNYTGAIDEEQPTSVDGAARESRRENGLHLSNGYGLTQSQYSPQRTTRPSFRINGAGGDGERNLSHIIGSSPSYPSVLYASTPSAVFKQVPPPPVREVAYKDLTSGGGQWPKGLDKTKLEVRRLPPPDGYS</sequence>
<feature type="region of interest" description="Disordered" evidence="5">
    <location>
        <begin position="438"/>
        <end position="507"/>
    </location>
</feature>
<keyword evidence="1 4" id="KW-0479">Metal-binding</keyword>
<accession>A0A0X3P488</accession>
<evidence type="ECO:0000256" key="3">
    <source>
        <dbReference type="ARBA" id="ARBA00023038"/>
    </source>
</evidence>
<feature type="compositionally biased region" description="Polar residues" evidence="5">
    <location>
        <begin position="256"/>
        <end position="271"/>
    </location>
</feature>
<evidence type="ECO:0000256" key="5">
    <source>
        <dbReference type="SAM" id="MobiDB-lite"/>
    </source>
</evidence>
<feature type="compositionally biased region" description="Basic and acidic residues" evidence="5">
    <location>
        <begin position="764"/>
        <end position="776"/>
    </location>
</feature>
<dbReference type="GO" id="GO:0046872">
    <property type="term" value="F:metal ion binding"/>
    <property type="evidence" value="ECO:0007669"/>
    <property type="project" value="UniProtKB-KW"/>
</dbReference>
<protein>
    <submittedName>
        <fullName evidence="7">Protein IMPACT</fullName>
    </submittedName>
</protein>
<feature type="compositionally biased region" description="Basic and acidic residues" evidence="5">
    <location>
        <begin position="669"/>
        <end position="678"/>
    </location>
</feature>
<dbReference type="PROSITE" id="PS00478">
    <property type="entry name" value="LIM_DOMAIN_1"/>
    <property type="match status" value="2"/>
</dbReference>
<organism evidence="7">
    <name type="scientific">Schistocephalus solidus</name>
    <name type="common">Tapeworm</name>
    <dbReference type="NCBI Taxonomy" id="70667"/>
    <lineage>
        <taxon>Eukaryota</taxon>
        <taxon>Metazoa</taxon>
        <taxon>Spiralia</taxon>
        <taxon>Lophotrochozoa</taxon>
        <taxon>Platyhelminthes</taxon>
        <taxon>Cestoda</taxon>
        <taxon>Eucestoda</taxon>
        <taxon>Diphyllobothriidea</taxon>
        <taxon>Diphyllobothriidae</taxon>
        <taxon>Schistocephalus</taxon>
    </lineage>
</organism>
<dbReference type="GO" id="GO:0015629">
    <property type="term" value="C:actin cytoskeleton"/>
    <property type="evidence" value="ECO:0007669"/>
    <property type="project" value="TreeGrafter"/>
</dbReference>
<dbReference type="GO" id="GO:0051015">
    <property type="term" value="F:actin filament binding"/>
    <property type="evidence" value="ECO:0007669"/>
    <property type="project" value="TreeGrafter"/>
</dbReference>